<dbReference type="EMBL" id="CCAG010018360">
    <property type="status" value="NOT_ANNOTATED_CDS"/>
    <property type="molecule type" value="Genomic_DNA"/>
</dbReference>
<evidence type="ECO:0008006" key="4">
    <source>
        <dbReference type="Google" id="ProtNLM"/>
    </source>
</evidence>
<feature type="compositionally biased region" description="Acidic residues" evidence="1">
    <location>
        <begin position="225"/>
        <end position="241"/>
    </location>
</feature>
<dbReference type="AlphaFoldDB" id="A0A1B0F9T8"/>
<evidence type="ECO:0000313" key="2">
    <source>
        <dbReference type="EnsemblMetazoa" id="GMOY000257-PA"/>
    </source>
</evidence>
<name>A0A1B0F9T8_GLOMM</name>
<evidence type="ECO:0000256" key="1">
    <source>
        <dbReference type="SAM" id="MobiDB-lite"/>
    </source>
</evidence>
<organism evidence="2 3">
    <name type="scientific">Glossina morsitans morsitans</name>
    <name type="common">Savannah tsetse fly</name>
    <dbReference type="NCBI Taxonomy" id="37546"/>
    <lineage>
        <taxon>Eukaryota</taxon>
        <taxon>Metazoa</taxon>
        <taxon>Ecdysozoa</taxon>
        <taxon>Arthropoda</taxon>
        <taxon>Hexapoda</taxon>
        <taxon>Insecta</taxon>
        <taxon>Pterygota</taxon>
        <taxon>Neoptera</taxon>
        <taxon>Endopterygota</taxon>
        <taxon>Diptera</taxon>
        <taxon>Brachycera</taxon>
        <taxon>Muscomorpha</taxon>
        <taxon>Hippoboscoidea</taxon>
        <taxon>Glossinidae</taxon>
        <taxon>Glossina</taxon>
    </lineage>
</organism>
<dbReference type="VEuPathDB" id="VectorBase:GMOY000257"/>
<accession>A0A1B0F9T8</accession>
<feature type="region of interest" description="Disordered" evidence="1">
    <location>
        <begin position="220"/>
        <end position="298"/>
    </location>
</feature>
<protein>
    <recommendedName>
        <fullName evidence="4">Flightin</fullName>
    </recommendedName>
</protein>
<reference evidence="2" key="1">
    <citation type="submission" date="2020-05" db="UniProtKB">
        <authorList>
            <consortium name="EnsemblMetazoa"/>
        </authorList>
    </citation>
    <scope>IDENTIFICATION</scope>
    <source>
        <strain evidence="2">Yale</strain>
    </source>
</reference>
<dbReference type="STRING" id="37546.A0A1B0F9T8"/>
<evidence type="ECO:0000313" key="3">
    <source>
        <dbReference type="Proteomes" id="UP000092444"/>
    </source>
</evidence>
<keyword evidence="3" id="KW-1185">Reference proteome</keyword>
<dbReference type="Proteomes" id="UP000092444">
    <property type="component" value="Unassembled WGS sequence"/>
</dbReference>
<dbReference type="EnsemblMetazoa" id="GMOY000257-RA">
    <property type="protein sequence ID" value="GMOY000257-PA"/>
    <property type="gene ID" value="GMOY000257"/>
</dbReference>
<proteinExistence type="predicted"/>
<feature type="compositionally biased region" description="Low complexity" evidence="1">
    <location>
        <begin position="242"/>
        <end position="274"/>
    </location>
</feature>
<sequence length="405" mass="46517">MSRLKEMSSNRHRRTRIYGINYDLGERYYKKQLEDLDNKSEYRKPRDVHFDTELPTKDEITSKVSFLPKDDCGNCFTNNKISGIFKDYDINFENDTSSLLPKKTFLDLNDDDTDALIAQMKQKRAMRKPIFEESDDDTAPIFPKKKTVSLRCNDDDDDDLLLLKPSLKIKDRLSSNTEKKSSIANSVERQRITTRALISDEQSKEELEASNRARATKARLLDLENMADEEDPWGFDDEETTATEPEPAKQDASAPAAAAAAAPGETKAAGGETAAEAKPEAETEAALPPPPPEDDGYRKPVQLYKHWVRPKFLQYKYMYNYRTNYYDDVIDYLDKKQVGVPRDIPRAQTWAERVLRTSYSSGRYLDSHQSSGKRDKHLVQTLAASIRPFNYHTKAYMNMKYSRVL</sequence>